<keyword evidence="4" id="KW-1207">Sterol metabolism</keyword>
<keyword evidence="3" id="KW-0443">Lipid metabolism</keyword>
<comment type="pathway">
    <text evidence="7">Steroid metabolism; cholesterol degradation.</text>
</comment>
<dbReference type="eggNOG" id="COG1024">
    <property type="taxonomic scope" value="Bacteria"/>
</dbReference>
<evidence type="ECO:0000313" key="12">
    <source>
        <dbReference type="EMBL" id="GAC68085.1"/>
    </source>
</evidence>
<dbReference type="Gene3D" id="3.90.226.10">
    <property type="entry name" value="2-enoyl-CoA Hydratase, Chain A, domain 1"/>
    <property type="match status" value="1"/>
</dbReference>
<dbReference type="InterPro" id="IPR014748">
    <property type="entry name" value="Enoyl-CoA_hydra_C"/>
</dbReference>
<feature type="compositionally biased region" description="Low complexity" evidence="11">
    <location>
        <begin position="1"/>
        <end position="17"/>
    </location>
</feature>
<keyword evidence="2" id="KW-0153">Cholesterol metabolism</keyword>
<gene>
    <name evidence="12" type="ORF">GS4_11_03570</name>
</gene>
<dbReference type="SUPFAM" id="SSF52096">
    <property type="entry name" value="ClpP/crotonase"/>
    <property type="match status" value="1"/>
</dbReference>
<name>M0QHG2_9ACTN</name>
<comment type="subunit">
    <text evidence="9">Homotrimer; substrate probably binds in elongated tunnels between the subunits.</text>
</comment>
<evidence type="ECO:0000256" key="11">
    <source>
        <dbReference type="SAM" id="MobiDB-lite"/>
    </source>
</evidence>
<sequence length="279" mass="29297">MTTSPDTAAPAADQSADGTSPDCLVEKRGHVLIVTMNRPKARNALSAEMMRIMVEAWDQVDSDPDIRVAILTGAGGAFCAGMDLKAMNKNSPGDTADQGTWNPASLPALLKGRRLTKPLIAAVEGPAIAGGTEILQGTDIRVAGESARFGVAEARWGLFPLGGSAVRLPRQIPYTIAADLLLTGRHITAAEAKEYGLIGYLVPDGSALDKALEIADTIAANGPLAVQAILKTIRDTEGLHELDAFEIESKLGIAVFKSKDAKIGPKAFAEKQKPVFTGE</sequence>
<keyword evidence="5" id="KW-0753">Steroid metabolism</keyword>
<evidence type="ECO:0000256" key="9">
    <source>
        <dbReference type="ARBA" id="ARBA00063987"/>
    </source>
</evidence>
<feature type="region of interest" description="Disordered" evidence="11">
    <location>
        <begin position="1"/>
        <end position="22"/>
    </location>
</feature>
<evidence type="ECO:0000256" key="7">
    <source>
        <dbReference type="ARBA" id="ARBA00049645"/>
    </source>
</evidence>
<dbReference type="STRING" id="1223545.GS4_11_03570"/>
<evidence type="ECO:0000256" key="1">
    <source>
        <dbReference type="ARBA" id="ARBA00005254"/>
    </source>
</evidence>
<evidence type="ECO:0000256" key="6">
    <source>
        <dbReference type="ARBA" id="ARBA00023239"/>
    </source>
</evidence>
<organism evidence="12 13">
    <name type="scientific">Gordonia soli NBRC 108243</name>
    <dbReference type="NCBI Taxonomy" id="1223545"/>
    <lineage>
        <taxon>Bacteria</taxon>
        <taxon>Bacillati</taxon>
        <taxon>Actinomycetota</taxon>
        <taxon>Actinomycetes</taxon>
        <taxon>Mycobacteriales</taxon>
        <taxon>Gordoniaceae</taxon>
        <taxon>Gordonia</taxon>
    </lineage>
</organism>
<dbReference type="InterPro" id="IPR001753">
    <property type="entry name" value="Enoyl-CoA_hydra/iso"/>
</dbReference>
<keyword evidence="6" id="KW-0456">Lyase</keyword>
<dbReference type="OrthoDB" id="4284283at2"/>
<evidence type="ECO:0000256" key="2">
    <source>
        <dbReference type="ARBA" id="ARBA00022548"/>
    </source>
</evidence>
<reference evidence="12 13" key="1">
    <citation type="submission" date="2013-01" db="EMBL/GenBank/DDBJ databases">
        <title>Whole genome shotgun sequence of Gordonia soli NBRC 108243.</title>
        <authorList>
            <person name="Isaki-Nakamura S."/>
            <person name="Hosoyama A."/>
            <person name="Tsuchikane K."/>
            <person name="Ando Y."/>
            <person name="Baba S."/>
            <person name="Ohji S."/>
            <person name="Hamada M."/>
            <person name="Tamura T."/>
            <person name="Yamazoe A."/>
            <person name="Yamazaki S."/>
            <person name="Fujita N."/>
        </authorList>
    </citation>
    <scope>NUCLEOTIDE SEQUENCE [LARGE SCALE GENOMIC DNA]</scope>
    <source>
        <strain evidence="12 13">NBRC 108243</strain>
    </source>
</reference>
<dbReference type="RefSeq" id="WP_007619885.1">
    <property type="nucleotide sequence ID" value="NZ_BANX01000011.1"/>
</dbReference>
<comment type="caution">
    <text evidence="12">The sequence shown here is derived from an EMBL/GenBank/DDBJ whole genome shotgun (WGS) entry which is preliminary data.</text>
</comment>
<protein>
    <recommendedName>
        <fullName evidence="10">Enoyl-CoA hydratase EchA19</fullName>
    </recommendedName>
</protein>
<evidence type="ECO:0000256" key="8">
    <source>
        <dbReference type="ARBA" id="ARBA00050550"/>
    </source>
</evidence>
<keyword evidence="13" id="KW-1185">Reference proteome</keyword>
<evidence type="ECO:0000313" key="13">
    <source>
        <dbReference type="Proteomes" id="UP000011666"/>
    </source>
</evidence>
<dbReference type="Pfam" id="PF00378">
    <property type="entry name" value="ECH_1"/>
    <property type="match status" value="1"/>
</dbReference>
<comment type="catalytic activity">
    <reaction evidence="8">
        <text>(22E)-3-oxochola-4,22-dien-24-oyl-CoA + H2O = (22R)-hydroxy-3-oxo-chol-4-ene-24-oyl-CoA</text>
        <dbReference type="Rhea" id="RHEA:72575"/>
        <dbReference type="ChEBI" id="CHEBI:15377"/>
        <dbReference type="ChEBI" id="CHEBI:136759"/>
        <dbReference type="ChEBI" id="CHEBI:192383"/>
    </reaction>
</comment>
<evidence type="ECO:0000256" key="3">
    <source>
        <dbReference type="ARBA" id="ARBA00023098"/>
    </source>
</evidence>
<evidence type="ECO:0000256" key="10">
    <source>
        <dbReference type="ARBA" id="ARBA00068722"/>
    </source>
</evidence>
<dbReference type="PANTHER" id="PTHR43802">
    <property type="entry name" value="ENOYL-COA HYDRATASE"/>
    <property type="match status" value="1"/>
</dbReference>
<dbReference type="Gene3D" id="1.10.12.10">
    <property type="entry name" value="Lyase 2-enoyl-coa Hydratase, Chain A, domain 2"/>
    <property type="match status" value="1"/>
</dbReference>
<dbReference type="AlphaFoldDB" id="M0QHG2"/>
<dbReference type="CDD" id="cd06558">
    <property type="entry name" value="crotonase-like"/>
    <property type="match status" value="1"/>
</dbReference>
<dbReference type="EMBL" id="BANX01000011">
    <property type="protein sequence ID" value="GAC68085.1"/>
    <property type="molecule type" value="Genomic_DNA"/>
</dbReference>
<dbReference type="FunFam" id="3.90.226.10:FF:000042">
    <property type="entry name" value="Enoyl-CoA hydratase EchA1"/>
    <property type="match status" value="1"/>
</dbReference>
<dbReference type="NCBIfam" id="NF005864">
    <property type="entry name" value="PRK07799.1"/>
    <property type="match status" value="1"/>
</dbReference>
<evidence type="ECO:0000256" key="4">
    <source>
        <dbReference type="ARBA" id="ARBA00023166"/>
    </source>
</evidence>
<dbReference type="PANTHER" id="PTHR43802:SF1">
    <property type="entry name" value="IP11341P-RELATED"/>
    <property type="match status" value="1"/>
</dbReference>
<comment type="similarity">
    <text evidence="1">Belongs to the enoyl-CoA hydratase/isomerase family.</text>
</comment>
<dbReference type="Proteomes" id="UP000011666">
    <property type="component" value="Unassembled WGS sequence"/>
</dbReference>
<dbReference type="GO" id="GO:0016829">
    <property type="term" value="F:lyase activity"/>
    <property type="evidence" value="ECO:0007669"/>
    <property type="project" value="UniProtKB-KW"/>
</dbReference>
<dbReference type="InterPro" id="IPR029045">
    <property type="entry name" value="ClpP/crotonase-like_dom_sf"/>
</dbReference>
<proteinExistence type="inferred from homology"/>
<evidence type="ECO:0000256" key="5">
    <source>
        <dbReference type="ARBA" id="ARBA00023221"/>
    </source>
</evidence>
<dbReference type="GO" id="GO:0008203">
    <property type="term" value="P:cholesterol metabolic process"/>
    <property type="evidence" value="ECO:0007669"/>
    <property type="project" value="UniProtKB-KW"/>
</dbReference>
<accession>M0QHG2</accession>